<comment type="caution">
    <text evidence="1">The sequence shown here is derived from an EMBL/GenBank/DDBJ whole genome shotgun (WGS) entry which is preliminary data.</text>
</comment>
<organism evidence="1 2">
    <name type="scientific">Ancylostoma ceylanicum</name>
    <dbReference type="NCBI Taxonomy" id="53326"/>
    <lineage>
        <taxon>Eukaryota</taxon>
        <taxon>Metazoa</taxon>
        <taxon>Ecdysozoa</taxon>
        <taxon>Nematoda</taxon>
        <taxon>Chromadorea</taxon>
        <taxon>Rhabditida</taxon>
        <taxon>Rhabditina</taxon>
        <taxon>Rhabditomorpha</taxon>
        <taxon>Strongyloidea</taxon>
        <taxon>Ancylostomatidae</taxon>
        <taxon>Ancylostomatinae</taxon>
        <taxon>Ancylostoma</taxon>
    </lineage>
</organism>
<accession>A0A016VSN3</accession>
<proteinExistence type="predicted"/>
<sequence>MEDIRNTAHTGPSILVPWKIPGQTPRERMASHSVLPLDISNVRGLRIEDYGQLTHSHSILYYIADKYDKETNKALLKPVKRSAEPSGSELDLSAQPADQIRRKQLAEWERHANKLRRRHELETYNARRSKSVFFGIVLHSSPFLYL</sequence>
<dbReference type="OrthoDB" id="5874257at2759"/>
<dbReference type="Proteomes" id="UP000024635">
    <property type="component" value="Unassembled WGS sequence"/>
</dbReference>
<dbReference type="AlphaFoldDB" id="A0A016VSN3"/>
<protein>
    <submittedName>
        <fullName evidence="1">Uncharacterized protein</fullName>
    </submittedName>
</protein>
<keyword evidence="2" id="KW-1185">Reference proteome</keyword>
<name>A0A016VSN3_9BILA</name>
<evidence type="ECO:0000313" key="2">
    <source>
        <dbReference type="Proteomes" id="UP000024635"/>
    </source>
</evidence>
<gene>
    <name evidence="1" type="primary">Acey_s0005.g2265</name>
    <name evidence="1" type="ORF">Y032_0005g2265</name>
</gene>
<dbReference type="EMBL" id="JARK01001341">
    <property type="protein sequence ID" value="EYC29788.1"/>
    <property type="molecule type" value="Genomic_DNA"/>
</dbReference>
<reference evidence="2" key="1">
    <citation type="journal article" date="2015" name="Nat. Genet.">
        <title>The genome and transcriptome of the zoonotic hookworm Ancylostoma ceylanicum identify infection-specific gene families.</title>
        <authorList>
            <person name="Schwarz E.M."/>
            <person name="Hu Y."/>
            <person name="Antoshechkin I."/>
            <person name="Miller M.M."/>
            <person name="Sternberg P.W."/>
            <person name="Aroian R.V."/>
        </authorList>
    </citation>
    <scope>NUCLEOTIDE SEQUENCE</scope>
    <source>
        <strain evidence="2">HY135</strain>
    </source>
</reference>
<evidence type="ECO:0000313" key="1">
    <source>
        <dbReference type="EMBL" id="EYC29788.1"/>
    </source>
</evidence>